<dbReference type="EMBL" id="AP014964">
    <property type="protein sequence ID" value="BAT04682.1"/>
    <property type="molecule type" value="Genomic_DNA"/>
</dbReference>
<evidence type="ECO:0000313" key="6">
    <source>
        <dbReference type="Proteomes" id="UP000059680"/>
    </source>
</evidence>
<evidence type="ECO:0000259" key="4">
    <source>
        <dbReference type="Pfam" id="PF00685"/>
    </source>
</evidence>
<dbReference type="eggNOG" id="KOG1584">
    <property type="taxonomic scope" value="Eukaryota"/>
</dbReference>
<dbReference type="GO" id="GO:0005737">
    <property type="term" value="C:cytoplasm"/>
    <property type="evidence" value="ECO:0000318"/>
    <property type="project" value="GO_Central"/>
</dbReference>
<evidence type="ECO:0007829" key="7">
    <source>
        <dbReference type="ProteomicsDB" id="A0A0N7KPK6"/>
    </source>
</evidence>
<comment type="similarity">
    <text evidence="1 3">Belongs to the sulfotransferase 1 family.</text>
</comment>
<evidence type="ECO:0000256" key="1">
    <source>
        <dbReference type="ARBA" id="ARBA00005771"/>
    </source>
</evidence>
<organism evidence="5 6">
    <name type="scientific">Oryza sativa subsp. japonica</name>
    <name type="common">Rice</name>
    <dbReference type="NCBI Taxonomy" id="39947"/>
    <lineage>
        <taxon>Eukaryota</taxon>
        <taxon>Viridiplantae</taxon>
        <taxon>Streptophyta</taxon>
        <taxon>Embryophyta</taxon>
        <taxon>Tracheophyta</taxon>
        <taxon>Spermatophyta</taxon>
        <taxon>Magnoliopsida</taxon>
        <taxon>Liliopsida</taxon>
        <taxon>Poales</taxon>
        <taxon>Poaceae</taxon>
        <taxon>BOP clade</taxon>
        <taxon>Oryzoideae</taxon>
        <taxon>Oryzeae</taxon>
        <taxon>Oryzinae</taxon>
        <taxon>Oryza</taxon>
        <taxon>Oryza sativa</taxon>
    </lineage>
</organism>
<dbReference type="PANTHER" id="PTHR11783">
    <property type="entry name" value="SULFOTRANSFERASE SULT"/>
    <property type="match status" value="1"/>
</dbReference>
<dbReference type="SUPFAM" id="SSF52540">
    <property type="entry name" value="P-loop containing nucleoside triphosphate hydrolases"/>
    <property type="match status" value="1"/>
</dbReference>
<accession>A0A0N7KPK6</accession>
<keyword evidence="2 3" id="KW-0808">Transferase</keyword>
<evidence type="ECO:0000256" key="3">
    <source>
        <dbReference type="RuleBase" id="RU361155"/>
    </source>
</evidence>
<name>A0A0N7KPK6_ORYSJ</name>
<dbReference type="InterPro" id="IPR000863">
    <property type="entry name" value="Sulfotransferase_dom"/>
</dbReference>
<keyword evidence="6" id="KW-1185">Reference proteome</keyword>
<dbReference type="PaxDb" id="39947-A0A0N7KPK6"/>
<dbReference type="OrthoDB" id="205623at2759"/>
<dbReference type="Gramene" id="Os08t0277300-00">
    <property type="protein sequence ID" value="Os08t0277300-00"/>
    <property type="gene ID" value="Os08g0277300"/>
</dbReference>
<dbReference type="OMA" id="ITDNDDC"/>
<dbReference type="SMR" id="A0A0N7KPK6"/>
<dbReference type="Pfam" id="PF00685">
    <property type="entry name" value="Sulfotransfer_1"/>
    <property type="match status" value="1"/>
</dbReference>
<dbReference type="AlphaFoldDB" id="A0A0N7KPK6"/>
<dbReference type="EC" id="2.8.2.-" evidence="3"/>
<dbReference type="InParanoid" id="A0A0N7KPK6"/>
<evidence type="ECO:0000256" key="2">
    <source>
        <dbReference type="ARBA" id="ARBA00022679"/>
    </source>
</evidence>
<evidence type="ECO:0000313" key="5">
    <source>
        <dbReference type="EMBL" id="BAT04682.1"/>
    </source>
</evidence>
<feature type="domain" description="Sulfotransferase" evidence="4">
    <location>
        <begin position="105"/>
        <end position="366"/>
    </location>
</feature>
<dbReference type="FunCoup" id="A0A0N7KPK6">
    <property type="interactions" value="318"/>
</dbReference>
<dbReference type="Gene3D" id="3.40.50.300">
    <property type="entry name" value="P-loop containing nucleotide triphosphate hydrolases"/>
    <property type="match status" value="1"/>
</dbReference>
<keyword evidence="7" id="KW-1267">Proteomics identification</keyword>
<gene>
    <name evidence="5" type="ordered locus">Os08g0277300</name>
    <name evidence="5" type="ORF">OSNPB_080277300</name>
</gene>
<dbReference type="Proteomes" id="UP000059680">
    <property type="component" value="Chromosome 8"/>
</dbReference>
<dbReference type="GO" id="GO:0051923">
    <property type="term" value="P:sulfation"/>
    <property type="evidence" value="ECO:0000318"/>
    <property type="project" value="GO_Central"/>
</dbReference>
<dbReference type="InterPro" id="IPR027417">
    <property type="entry name" value="P-loop_NTPase"/>
</dbReference>
<sequence>MHIAQIGIALAVAPNMAKVQGALLPDRDGQAAGPVPFKEVAGVDAIPARPVTEHDAAISGMPRRLVYNNSLPILSYRGFWLLEDWARGTAAMADERRGGFVARPGDVVLATLPKAGTTWLKALAFATMARGLFPPASPDHPLRRLNSHDCVPTVESGLFACGREGVLDKLPSPRLLNTHLPLSLLPSSITDNDDCKIVYVCRDEKDRAVSTWHFIKRIKRIGSDVPFSEVYKSICEGTSACGPVWDHILGYWNASKKEPSRVLFLTYEQMLQDPMGTIRQLAEFLGQPISDAEEETGVVAEIVELCSLESMKKQKINREGYQGVGITFSNDAYFRKGVAGDWLNHMTLEMGQHLDSILNEKFDGSGFTI</sequence>
<dbReference type="KEGG" id="osa:107275995"/>
<reference evidence="5 6" key="3">
    <citation type="journal article" date="2013" name="Rice">
        <title>Improvement of the Oryza sativa Nipponbare reference genome using next generation sequence and optical map data.</title>
        <authorList>
            <person name="Kawahara Y."/>
            <person name="de la Bastide M."/>
            <person name="Hamilton J.P."/>
            <person name="Kanamori H."/>
            <person name="McCombie W.R."/>
            <person name="Ouyang S."/>
            <person name="Schwartz D.C."/>
            <person name="Tanaka T."/>
            <person name="Wu J."/>
            <person name="Zhou S."/>
            <person name="Childs K.L."/>
            <person name="Davidson R.M."/>
            <person name="Lin H."/>
            <person name="Quesada-Ocampo L."/>
            <person name="Vaillancourt B."/>
            <person name="Sakai H."/>
            <person name="Lee S.S."/>
            <person name="Kim J."/>
            <person name="Numa H."/>
            <person name="Itoh T."/>
            <person name="Buell C.R."/>
            <person name="Matsumoto T."/>
        </authorList>
    </citation>
    <scope>NUCLEOTIDE SEQUENCE [LARGE SCALE GENOMIC DNA]</scope>
    <source>
        <strain evidence="6">cv. Nipponbare</strain>
    </source>
</reference>
<reference evidence="5 6" key="2">
    <citation type="journal article" date="2013" name="Plant Cell Physiol.">
        <title>Rice Annotation Project Database (RAP-DB): an integrative and interactive database for rice genomics.</title>
        <authorList>
            <person name="Sakai H."/>
            <person name="Lee S.S."/>
            <person name="Tanaka T."/>
            <person name="Numa H."/>
            <person name="Kim J."/>
            <person name="Kawahara Y."/>
            <person name="Wakimoto H."/>
            <person name="Yang C.C."/>
            <person name="Iwamoto M."/>
            <person name="Abe T."/>
            <person name="Yamada Y."/>
            <person name="Muto A."/>
            <person name="Inokuchi H."/>
            <person name="Ikemura T."/>
            <person name="Matsumoto T."/>
            <person name="Sasaki T."/>
            <person name="Itoh T."/>
        </authorList>
    </citation>
    <scope>NUCLEOTIDE SEQUENCE [LARGE SCALE GENOMIC DNA]</scope>
    <source>
        <strain evidence="6">cv. Nipponbare</strain>
    </source>
</reference>
<proteinExistence type="evidence at protein level"/>
<protein>
    <recommendedName>
        <fullName evidence="3">Sulfotransferase</fullName>
        <ecNumber evidence="3">2.8.2.-</ecNumber>
    </recommendedName>
</protein>
<dbReference type="GO" id="GO:0008146">
    <property type="term" value="F:sulfotransferase activity"/>
    <property type="evidence" value="ECO:0000318"/>
    <property type="project" value="GO_Central"/>
</dbReference>
<reference evidence="6" key="1">
    <citation type="journal article" date="2005" name="Nature">
        <title>The map-based sequence of the rice genome.</title>
        <authorList>
            <consortium name="International rice genome sequencing project (IRGSP)"/>
            <person name="Matsumoto T."/>
            <person name="Wu J."/>
            <person name="Kanamori H."/>
            <person name="Katayose Y."/>
            <person name="Fujisawa M."/>
            <person name="Namiki N."/>
            <person name="Mizuno H."/>
            <person name="Yamamoto K."/>
            <person name="Antonio B.A."/>
            <person name="Baba T."/>
            <person name="Sakata K."/>
            <person name="Nagamura Y."/>
            <person name="Aoki H."/>
            <person name="Arikawa K."/>
            <person name="Arita K."/>
            <person name="Bito T."/>
            <person name="Chiden Y."/>
            <person name="Fujitsuka N."/>
            <person name="Fukunaka R."/>
            <person name="Hamada M."/>
            <person name="Harada C."/>
            <person name="Hayashi A."/>
            <person name="Hijishita S."/>
            <person name="Honda M."/>
            <person name="Hosokawa S."/>
            <person name="Ichikawa Y."/>
            <person name="Idonuma A."/>
            <person name="Iijima M."/>
            <person name="Ikeda M."/>
            <person name="Ikeno M."/>
            <person name="Ito K."/>
            <person name="Ito S."/>
            <person name="Ito T."/>
            <person name="Ito Y."/>
            <person name="Ito Y."/>
            <person name="Iwabuchi A."/>
            <person name="Kamiya K."/>
            <person name="Karasawa W."/>
            <person name="Kurita K."/>
            <person name="Katagiri S."/>
            <person name="Kikuta A."/>
            <person name="Kobayashi H."/>
            <person name="Kobayashi N."/>
            <person name="Machita K."/>
            <person name="Maehara T."/>
            <person name="Masukawa M."/>
            <person name="Mizubayashi T."/>
            <person name="Mukai Y."/>
            <person name="Nagasaki H."/>
            <person name="Nagata Y."/>
            <person name="Naito S."/>
            <person name="Nakashima M."/>
            <person name="Nakama Y."/>
            <person name="Nakamichi Y."/>
            <person name="Nakamura M."/>
            <person name="Meguro A."/>
            <person name="Negishi M."/>
            <person name="Ohta I."/>
            <person name="Ohta T."/>
            <person name="Okamoto M."/>
            <person name="Ono N."/>
            <person name="Saji S."/>
            <person name="Sakaguchi M."/>
            <person name="Sakai K."/>
            <person name="Shibata M."/>
            <person name="Shimokawa T."/>
            <person name="Song J."/>
            <person name="Takazaki Y."/>
            <person name="Terasawa K."/>
            <person name="Tsugane M."/>
            <person name="Tsuji K."/>
            <person name="Ueda S."/>
            <person name="Waki K."/>
            <person name="Yamagata H."/>
            <person name="Yamamoto M."/>
            <person name="Yamamoto S."/>
            <person name="Yamane H."/>
            <person name="Yoshiki S."/>
            <person name="Yoshihara R."/>
            <person name="Yukawa K."/>
            <person name="Zhong H."/>
            <person name="Yano M."/>
            <person name="Yuan Q."/>
            <person name="Ouyang S."/>
            <person name="Liu J."/>
            <person name="Jones K.M."/>
            <person name="Gansberger K."/>
            <person name="Moffat K."/>
            <person name="Hill J."/>
            <person name="Bera J."/>
            <person name="Fadrosh D."/>
            <person name="Jin S."/>
            <person name="Johri S."/>
            <person name="Kim M."/>
            <person name="Overton L."/>
            <person name="Reardon M."/>
            <person name="Tsitrin T."/>
            <person name="Vuong H."/>
            <person name="Weaver B."/>
            <person name="Ciecko A."/>
            <person name="Tallon L."/>
            <person name="Jackson J."/>
            <person name="Pai G."/>
            <person name="Aken S.V."/>
            <person name="Utterback T."/>
            <person name="Reidmuller S."/>
            <person name="Feldblyum T."/>
            <person name="Hsiao J."/>
            <person name="Zismann V."/>
            <person name="Iobst S."/>
            <person name="de Vazeille A.R."/>
            <person name="Buell C.R."/>
            <person name="Ying K."/>
            <person name="Li Y."/>
            <person name="Lu T."/>
            <person name="Huang Y."/>
            <person name="Zhao Q."/>
            <person name="Feng Q."/>
            <person name="Zhang L."/>
            <person name="Zhu J."/>
            <person name="Weng Q."/>
            <person name="Mu J."/>
            <person name="Lu Y."/>
            <person name="Fan D."/>
            <person name="Liu Y."/>
            <person name="Guan J."/>
            <person name="Zhang Y."/>
            <person name="Yu S."/>
            <person name="Liu X."/>
            <person name="Zhang Y."/>
            <person name="Hong G."/>
            <person name="Han B."/>
            <person name="Choisne N."/>
            <person name="Demange N."/>
            <person name="Orjeda G."/>
            <person name="Samain S."/>
            <person name="Cattolico L."/>
            <person name="Pelletier E."/>
            <person name="Couloux A."/>
            <person name="Segurens B."/>
            <person name="Wincker P."/>
            <person name="D'Hont A."/>
            <person name="Scarpelli C."/>
            <person name="Weissenbach J."/>
            <person name="Salanoubat M."/>
            <person name="Quetier F."/>
            <person name="Yu Y."/>
            <person name="Kim H.R."/>
            <person name="Rambo T."/>
            <person name="Currie J."/>
            <person name="Collura K."/>
            <person name="Luo M."/>
            <person name="Yang T."/>
            <person name="Ammiraju J.S.S."/>
            <person name="Engler F."/>
            <person name="Soderlund C."/>
            <person name="Wing R.A."/>
            <person name="Palmer L.E."/>
            <person name="de la Bastide M."/>
            <person name="Spiegel L."/>
            <person name="Nascimento L."/>
            <person name="Zutavern T."/>
            <person name="O'Shaughnessy A."/>
            <person name="Dike S."/>
            <person name="Dedhia N."/>
            <person name="Preston R."/>
            <person name="Balija V."/>
            <person name="McCombie W.R."/>
            <person name="Chow T."/>
            <person name="Chen H."/>
            <person name="Chung M."/>
            <person name="Chen C."/>
            <person name="Shaw J."/>
            <person name="Wu H."/>
            <person name="Hsiao K."/>
            <person name="Chao Y."/>
            <person name="Chu M."/>
            <person name="Cheng C."/>
            <person name="Hour A."/>
            <person name="Lee P."/>
            <person name="Lin S."/>
            <person name="Lin Y."/>
            <person name="Liou J."/>
            <person name="Liu S."/>
            <person name="Hsing Y."/>
            <person name="Raghuvanshi S."/>
            <person name="Mohanty A."/>
            <person name="Bharti A.K."/>
            <person name="Gaur A."/>
            <person name="Gupta V."/>
            <person name="Kumar D."/>
            <person name="Ravi V."/>
            <person name="Vij S."/>
            <person name="Kapur A."/>
            <person name="Khurana P."/>
            <person name="Khurana P."/>
            <person name="Khurana J.P."/>
            <person name="Tyagi A.K."/>
            <person name="Gaikwad K."/>
            <person name="Singh A."/>
            <person name="Dalal V."/>
            <person name="Srivastava S."/>
            <person name="Dixit A."/>
            <person name="Pal A.K."/>
            <person name="Ghazi I.A."/>
            <person name="Yadav M."/>
            <person name="Pandit A."/>
            <person name="Bhargava A."/>
            <person name="Sureshbabu K."/>
            <person name="Batra K."/>
            <person name="Sharma T.R."/>
            <person name="Mohapatra T."/>
            <person name="Singh N.K."/>
            <person name="Messing J."/>
            <person name="Nelson A.B."/>
            <person name="Fuks G."/>
            <person name="Kavchok S."/>
            <person name="Keizer G."/>
            <person name="Linton E."/>
            <person name="Llaca V."/>
            <person name="Song R."/>
            <person name="Tanyolac B."/>
            <person name="Young S."/>
            <person name="Ho-Il K."/>
            <person name="Hahn J.H."/>
            <person name="Sangsakoo G."/>
            <person name="Vanavichit A."/>
            <person name="de Mattos Luiz.A.T."/>
            <person name="Zimmer P.D."/>
            <person name="Malone G."/>
            <person name="Dellagostin O."/>
            <person name="de Oliveira A.C."/>
            <person name="Bevan M."/>
            <person name="Bancroft I."/>
            <person name="Minx P."/>
            <person name="Cordum H."/>
            <person name="Wilson R."/>
            <person name="Cheng Z."/>
            <person name="Jin W."/>
            <person name="Jiang J."/>
            <person name="Leong S.A."/>
            <person name="Iwama H."/>
            <person name="Gojobori T."/>
            <person name="Itoh T."/>
            <person name="Niimura Y."/>
            <person name="Fujii Y."/>
            <person name="Habara T."/>
            <person name="Sakai H."/>
            <person name="Sato Y."/>
            <person name="Wilson G."/>
            <person name="Kumar K."/>
            <person name="McCouch S."/>
            <person name="Juretic N."/>
            <person name="Hoen D."/>
            <person name="Wright S."/>
            <person name="Bruskiewich R."/>
            <person name="Bureau T."/>
            <person name="Miyao A."/>
            <person name="Hirochika H."/>
            <person name="Nishikawa T."/>
            <person name="Kadowaki K."/>
            <person name="Sugiura M."/>
            <person name="Burr B."/>
            <person name="Sasaki T."/>
        </authorList>
    </citation>
    <scope>NUCLEOTIDE SEQUENCE [LARGE SCALE GENOMIC DNA]</scope>
    <source>
        <strain evidence="6">cv. Nipponbare</strain>
    </source>
</reference>
<dbReference type="STRING" id="39947.A0A0N7KPK6"/>